<gene>
    <name evidence="1" type="ORF">NWT39_06445</name>
</gene>
<proteinExistence type="predicted"/>
<evidence type="ECO:0000313" key="1">
    <source>
        <dbReference type="EMBL" id="UVS70420.1"/>
    </source>
</evidence>
<sequence>MPEDRRKESNGYFSKPRFALRRRLVAAAATFDSEKLDSVTTFSEA</sequence>
<dbReference type="RefSeq" id="WP_158435118.1">
    <property type="nucleotide sequence ID" value="NZ_CP103305.1"/>
</dbReference>
<dbReference type="AlphaFoldDB" id="A0A977IGC3"/>
<protein>
    <submittedName>
        <fullName evidence="1">Uncharacterized protein</fullName>
    </submittedName>
</protein>
<dbReference type="Proteomes" id="UP001059771">
    <property type="component" value="Chromosome"/>
</dbReference>
<accession>A0A977IGC3</accession>
<dbReference type="EMBL" id="CP103305">
    <property type="protein sequence ID" value="UVS70420.1"/>
    <property type="molecule type" value="Genomic_DNA"/>
</dbReference>
<name>A0A977IGC3_9ARCH</name>
<organism evidence="1">
    <name type="scientific">Nitrososphaera viennensis</name>
    <dbReference type="NCBI Taxonomy" id="1034015"/>
    <lineage>
        <taxon>Archaea</taxon>
        <taxon>Nitrososphaerota</taxon>
        <taxon>Nitrososphaeria</taxon>
        <taxon>Nitrososphaerales</taxon>
        <taxon>Nitrososphaeraceae</taxon>
        <taxon>Nitrososphaera</taxon>
    </lineage>
</organism>
<reference evidence="1" key="1">
    <citation type="submission" date="2022-08" db="EMBL/GenBank/DDBJ databases">
        <title>Dynamic responses of ammonia-oxidizing microbial communities induced by reactive oxygen species (ROS) in fluctuating redox aquifers.</title>
        <authorList>
            <person name="Wang P."/>
            <person name="Wang H."/>
        </authorList>
    </citation>
    <scope>NUCLEOTIDE SEQUENCE</scope>
    <source>
        <strain evidence="1">PLX03</strain>
    </source>
</reference>
<dbReference type="GeneID" id="74946560"/>